<evidence type="ECO:0000256" key="9">
    <source>
        <dbReference type="ARBA" id="ARBA00047974"/>
    </source>
</evidence>
<dbReference type="SUPFAM" id="SSF101473">
    <property type="entry name" value="DhaL-like"/>
    <property type="match status" value="1"/>
</dbReference>
<dbReference type="GO" id="GO:0005829">
    <property type="term" value="C:cytosol"/>
    <property type="evidence" value="ECO:0007669"/>
    <property type="project" value="TreeGrafter"/>
</dbReference>
<dbReference type="GO" id="GO:0050354">
    <property type="term" value="F:triokinase activity"/>
    <property type="evidence" value="ECO:0007669"/>
    <property type="project" value="UniProtKB-EC"/>
</dbReference>
<dbReference type="Gene3D" id="3.30.1180.20">
    <property type="entry name" value="Dihydroxyacetone kinase, domain 2"/>
    <property type="match status" value="1"/>
</dbReference>
<dbReference type="FunFam" id="1.25.40.340:FF:000001">
    <property type="entry name" value="Dihydroxyacetone kinase 1"/>
    <property type="match status" value="1"/>
</dbReference>
<feature type="domain" description="DhaL" evidence="13">
    <location>
        <begin position="409"/>
        <end position="606"/>
    </location>
</feature>
<evidence type="ECO:0000256" key="3">
    <source>
        <dbReference type="ARBA" id="ARBA00008757"/>
    </source>
</evidence>
<dbReference type="InterPro" id="IPR012734">
    <property type="entry name" value="DhaK_ATP"/>
</dbReference>
<dbReference type="InterPro" id="IPR050861">
    <property type="entry name" value="Dihydroxyacetone_Kinase"/>
</dbReference>
<feature type="binding site" evidence="12">
    <location>
        <begin position="56"/>
        <end position="59"/>
    </location>
    <ligand>
        <name>substrate</name>
    </ligand>
</feature>
<dbReference type="InterPro" id="IPR036117">
    <property type="entry name" value="DhaL_dom_sf"/>
</dbReference>
<evidence type="ECO:0000256" key="5">
    <source>
        <dbReference type="ARBA" id="ARBA00022741"/>
    </source>
</evidence>
<dbReference type="GO" id="GO:0004371">
    <property type="term" value="F:glycerone kinase activity"/>
    <property type="evidence" value="ECO:0007669"/>
    <property type="project" value="UniProtKB-EC"/>
</dbReference>
<proteinExistence type="inferred from homology"/>
<keyword evidence="5" id="KW-0547">Nucleotide-binding</keyword>
<dbReference type="EMBL" id="JABBWK010000002">
    <property type="protein sequence ID" value="KAG1907760.1"/>
    <property type="molecule type" value="Genomic_DNA"/>
</dbReference>
<evidence type="ECO:0000259" key="13">
    <source>
        <dbReference type="PROSITE" id="PS51480"/>
    </source>
</evidence>
<feature type="active site" description="Tele-hemiaminal-histidine intermediate" evidence="11">
    <location>
        <position position="243"/>
    </location>
</feature>
<dbReference type="PANTHER" id="PTHR28629">
    <property type="entry name" value="TRIOKINASE/FMN CYCLASE"/>
    <property type="match status" value="1"/>
</dbReference>
<comment type="similarity">
    <text evidence="3">Belongs to the dihydroxyacetone kinase (DAK) family.</text>
</comment>
<keyword evidence="8" id="KW-0067">ATP-binding</keyword>
<feature type="domain" description="DhaK" evidence="14">
    <location>
        <begin position="11"/>
        <end position="373"/>
    </location>
</feature>
<feature type="binding site" evidence="12">
    <location>
        <position position="124"/>
    </location>
    <ligand>
        <name>substrate</name>
    </ligand>
</feature>
<evidence type="ECO:0000256" key="8">
    <source>
        <dbReference type="ARBA" id="ARBA00022840"/>
    </source>
</evidence>
<name>A0AAD4EKF8_9AGAM</name>
<comment type="function">
    <text evidence="1">Catalyzes both the phosphorylation of dihydroxyacetone and of glyceraldehyde.</text>
</comment>
<sequence length="606" mass="63580">MVVQSKHFLNTAPSLVLDSLEGLCAINTHLALDPTHRVVYLADQDRSKVALLCGGGSGHEPSHSGFVGGFDRLAESLYPSCGRDLTNIHEAAVCGNVFASPSAGQVRRAIDLVDNEKGTIIVVKNYTGDVLNFGLAKEEYAARNPNKADRVKFVNVGDDVAVGKTQGSIVGRRGLAGVCLVYKIAGALAQTGASVDEVYDVAQYVSSRLGTIGVGLDHCHVPGTAVPDTHLGANELEIGLGIHNESGHRRISPVPPLNELIPTLLEMITSTTDKERSFIPFKNDSTDRVVLLVNNLGGLSELELGGVVAEARRALDKSGIQVMRILSGSFMTSLNMPGFSITVLLLPAANDTGTPSADLILSLLDDSTNTPGWKWSSRSVPKPPSVYSSLPTVTHAKAWSASLKAPDINQFNSAVERACRALITAEPEITYMDSIAGDGDCGLTLKGGATAVLEALSKGSISGNDVLGSVITISRIAEDAMGGTSGALYSIFFSALAQALAKSTSSTATQEVWRTALEAALGRLYTYTRARPPSRTLVDPLAAFIGTLSSGLAAAVEAAREAAEGTKDMEAKAGRSAYVDSIKLKAERVTDPGAWGVKVVVEALAQ</sequence>
<dbReference type="GO" id="GO:0005524">
    <property type="term" value="F:ATP binding"/>
    <property type="evidence" value="ECO:0007669"/>
    <property type="project" value="UniProtKB-KW"/>
</dbReference>
<dbReference type="SUPFAM" id="SSF82549">
    <property type="entry name" value="DAK1/DegV-like"/>
    <property type="match status" value="1"/>
</dbReference>
<evidence type="ECO:0000256" key="12">
    <source>
        <dbReference type="PIRSR" id="PIRSR612734-2"/>
    </source>
</evidence>
<gene>
    <name evidence="15" type="ORF">F5891DRAFT_1220075</name>
</gene>
<keyword evidence="6 15" id="KW-0418">Kinase</keyword>
<dbReference type="Proteomes" id="UP001195769">
    <property type="component" value="Unassembled WGS sequence"/>
</dbReference>
<evidence type="ECO:0000259" key="14">
    <source>
        <dbReference type="PROSITE" id="PS51481"/>
    </source>
</evidence>
<dbReference type="PANTHER" id="PTHR28629:SF14">
    <property type="entry name" value="DIHYDROXYACETONE KINASE 1"/>
    <property type="match status" value="1"/>
</dbReference>
<keyword evidence="4" id="KW-0808">Transferase</keyword>
<dbReference type="InterPro" id="IPR004006">
    <property type="entry name" value="DhaK_dom"/>
</dbReference>
<dbReference type="RefSeq" id="XP_041233335.1">
    <property type="nucleotide sequence ID" value="XM_041369394.1"/>
</dbReference>
<evidence type="ECO:0000256" key="4">
    <source>
        <dbReference type="ARBA" id="ARBA00022679"/>
    </source>
</evidence>
<evidence type="ECO:0000256" key="7">
    <source>
        <dbReference type="ARBA" id="ARBA00022798"/>
    </source>
</evidence>
<dbReference type="AlphaFoldDB" id="A0AAD4EKF8"/>
<evidence type="ECO:0000256" key="6">
    <source>
        <dbReference type="ARBA" id="ARBA00022777"/>
    </source>
</evidence>
<dbReference type="Pfam" id="PF02734">
    <property type="entry name" value="Dak2"/>
    <property type="match status" value="1"/>
</dbReference>
<comment type="catalytic activity">
    <reaction evidence="9">
        <text>D-glyceraldehyde + ATP = D-glyceraldehyde 3-phosphate + ADP + H(+)</text>
        <dbReference type="Rhea" id="RHEA:13941"/>
        <dbReference type="ChEBI" id="CHEBI:15378"/>
        <dbReference type="ChEBI" id="CHEBI:17378"/>
        <dbReference type="ChEBI" id="CHEBI:30616"/>
        <dbReference type="ChEBI" id="CHEBI:59776"/>
        <dbReference type="ChEBI" id="CHEBI:456216"/>
        <dbReference type="EC" id="2.7.1.28"/>
    </reaction>
</comment>
<evidence type="ECO:0000313" key="15">
    <source>
        <dbReference type="EMBL" id="KAG1907760.1"/>
    </source>
</evidence>
<evidence type="ECO:0000256" key="1">
    <source>
        <dbReference type="ARBA" id="ARBA00003264"/>
    </source>
</evidence>
<dbReference type="PROSITE" id="PS51480">
    <property type="entry name" value="DHAL"/>
    <property type="match status" value="1"/>
</dbReference>
<accession>A0AAD4EKF8</accession>
<keyword evidence="16" id="KW-1185">Reference proteome</keyword>
<evidence type="ECO:0000256" key="11">
    <source>
        <dbReference type="PIRSR" id="PIRSR612734-1"/>
    </source>
</evidence>
<keyword evidence="7" id="KW-0319">Glycerol metabolism</keyword>
<protein>
    <submittedName>
        <fullName evidence="15">Dihydroxyacetone kinase</fullName>
    </submittedName>
</protein>
<dbReference type="NCBIfam" id="TIGR02361">
    <property type="entry name" value="dak_ATP"/>
    <property type="match status" value="1"/>
</dbReference>
<dbReference type="GO" id="GO:0019563">
    <property type="term" value="P:glycerol catabolic process"/>
    <property type="evidence" value="ECO:0007669"/>
    <property type="project" value="TreeGrafter"/>
</dbReference>
<dbReference type="Gene3D" id="1.25.40.340">
    <property type="match status" value="1"/>
</dbReference>
<comment type="catalytic activity">
    <reaction evidence="10">
        <text>dihydroxyacetone + ATP = dihydroxyacetone phosphate + ADP + H(+)</text>
        <dbReference type="Rhea" id="RHEA:15773"/>
        <dbReference type="ChEBI" id="CHEBI:15378"/>
        <dbReference type="ChEBI" id="CHEBI:16016"/>
        <dbReference type="ChEBI" id="CHEBI:30616"/>
        <dbReference type="ChEBI" id="CHEBI:57642"/>
        <dbReference type="ChEBI" id="CHEBI:456216"/>
        <dbReference type="EC" id="2.7.1.29"/>
    </reaction>
</comment>
<organism evidence="15 16">
    <name type="scientific">Suillus fuscotomentosus</name>
    <dbReference type="NCBI Taxonomy" id="1912939"/>
    <lineage>
        <taxon>Eukaryota</taxon>
        <taxon>Fungi</taxon>
        <taxon>Dikarya</taxon>
        <taxon>Basidiomycota</taxon>
        <taxon>Agaricomycotina</taxon>
        <taxon>Agaricomycetes</taxon>
        <taxon>Agaricomycetidae</taxon>
        <taxon>Boletales</taxon>
        <taxon>Suillineae</taxon>
        <taxon>Suillaceae</taxon>
        <taxon>Suillus</taxon>
    </lineage>
</organism>
<comment type="caution">
    <text evidence="15">The sequence shown here is derived from an EMBL/GenBank/DDBJ whole genome shotgun (WGS) entry which is preliminary data.</text>
</comment>
<evidence type="ECO:0000256" key="10">
    <source>
        <dbReference type="ARBA" id="ARBA00048898"/>
    </source>
</evidence>
<evidence type="ECO:0000313" key="16">
    <source>
        <dbReference type="Proteomes" id="UP001195769"/>
    </source>
</evidence>
<dbReference type="InterPro" id="IPR004007">
    <property type="entry name" value="DhaL_dom"/>
</dbReference>
<feature type="binding site" evidence="12">
    <location>
        <position position="129"/>
    </location>
    <ligand>
        <name>substrate</name>
    </ligand>
</feature>
<dbReference type="PROSITE" id="PS51481">
    <property type="entry name" value="DHAK"/>
    <property type="match status" value="1"/>
</dbReference>
<dbReference type="Gene3D" id="3.40.50.10440">
    <property type="entry name" value="Dihydroxyacetone kinase, domain 1"/>
    <property type="match status" value="1"/>
</dbReference>
<reference evidence="15" key="1">
    <citation type="journal article" date="2020" name="New Phytol.">
        <title>Comparative genomics reveals dynamic genome evolution in host specialist ectomycorrhizal fungi.</title>
        <authorList>
            <person name="Lofgren L.A."/>
            <person name="Nguyen N.H."/>
            <person name="Vilgalys R."/>
            <person name="Ruytinx J."/>
            <person name="Liao H.L."/>
            <person name="Branco S."/>
            <person name="Kuo A."/>
            <person name="LaButti K."/>
            <person name="Lipzen A."/>
            <person name="Andreopoulos W."/>
            <person name="Pangilinan J."/>
            <person name="Riley R."/>
            <person name="Hundley H."/>
            <person name="Na H."/>
            <person name="Barry K."/>
            <person name="Grigoriev I.V."/>
            <person name="Stajich J.E."/>
            <person name="Kennedy P.G."/>
        </authorList>
    </citation>
    <scope>NUCLEOTIDE SEQUENCE</scope>
    <source>
        <strain evidence="15">FC203</strain>
    </source>
</reference>
<dbReference type="SMART" id="SM01120">
    <property type="entry name" value="Dak2"/>
    <property type="match status" value="1"/>
</dbReference>
<evidence type="ECO:0000256" key="2">
    <source>
        <dbReference type="ARBA" id="ARBA00004778"/>
    </source>
</evidence>
<dbReference type="Pfam" id="PF02733">
    <property type="entry name" value="Dak1"/>
    <property type="match status" value="1"/>
</dbReference>
<dbReference type="GeneID" id="64663692"/>
<comment type="pathway">
    <text evidence="2">Polyol metabolism; glycerol fermentation; glycerone phosphate from glycerol (oxidative route): step 2/2.</text>
</comment>
<dbReference type="FunFam" id="3.30.1180.20:FF:000001">
    <property type="entry name" value="Dihydroxyacetone kinase 1"/>
    <property type="match status" value="1"/>
</dbReference>